<comment type="caution">
    <text evidence="1">The sequence shown here is derived from an EMBL/GenBank/DDBJ whole genome shotgun (WGS) entry which is preliminary data.</text>
</comment>
<keyword evidence="2" id="KW-1185">Reference proteome</keyword>
<accession>A0ABR5SHY6</accession>
<name>A0ABR5SHY6_9BACT</name>
<proteinExistence type="predicted"/>
<protein>
    <submittedName>
        <fullName evidence="1">Uncharacterized protein</fullName>
    </submittedName>
</protein>
<organism evidence="1 2">
    <name type="scientific">Candidatus Magnetominusculus xianensis</name>
    <dbReference type="NCBI Taxonomy" id="1748249"/>
    <lineage>
        <taxon>Bacteria</taxon>
        <taxon>Pseudomonadati</taxon>
        <taxon>Nitrospirota</taxon>
        <taxon>Nitrospiria</taxon>
        <taxon>Nitrospirales</taxon>
        <taxon>Nitrospiraceae</taxon>
        <taxon>Candidatus Magnetominusculus</taxon>
    </lineage>
</organism>
<dbReference type="Proteomes" id="UP000060487">
    <property type="component" value="Unassembled WGS sequence"/>
</dbReference>
<sequence length="140" mass="16393">MDWKFSPLQVLTGEVQYSIVDYRKDLKEEVLTTLANFNMDEYSTNFYVDYIYTLFYWLATNQTVLTYSRFIAERLPDDLELKKTLTSTEFLYSLELDNVNFVDMMRAILTTLTLGFLKDGLSIEDARNALKNTVGFSREV</sequence>
<dbReference type="RefSeq" id="WP_085051756.1">
    <property type="nucleotide sequence ID" value="NZ_LNQR01000035.1"/>
</dbReference>
<evidence type="ECO:0000313" key="1">
    <source>
        <dbReference type="EMBL" id="KWT90517.1"/>
    </source>
</evidence>
<evidence type="ECO:0000313" key="2">
    <source>
        <dbReference type="Proteomes" id="UP000060487"/>
    </source>
</evidence>
<gene>
    <name evidence="1" type="ORF">ASN18_1110</name>
</gene>
<dbReference type="EMBL" id="LNQR01000035">
    <property type="protein sequence ID" value="KWT90517.1"/>
    <property type="molecule type" value="Genomic_DNA"/>
</dbReference>
<reference evidence="1 2" key="1">
    <citation type="submission" date="2015-11" db="EMBL/GenBank/DDBJ databases">
        <authorList>
            <person name="Lin W."/>
        </authorList>
    </citation>
    <scope>NUCLEOTIDE SEQUENCE [LARGE SCALE GENOMIC DNA]</scope>
    <source>
        <strain evidence="1 2">HCH-1</strain>
    </source>
</reference>